<feature type="region of interest" description="Disordered" evidence="6">
    <location>
        <begin position="1"/>
        <end position="22"/>
    </location>
</feature>
<comment type="similarity">
    <text evidence="1 5">Belongs to the bacterial ribosomal protein bL32 family.</text>
</comment>
<evidence type="ECO:0000313" key="7">
    <source>
        <dbReference type="EMBL" id="ALE18692.1"/>
    </source>
</evidence>
<evidence type="ECO:0000256" key="6">
    <source>
        <dbReference type="SAM" id="MobiDB-lite"/>
    </source>
</evidence>
<dbReference type="Proteomes" id="UP000324288">
    <property type="component" value="Chromosome"/>
</dbReference>
<reference evidence="7" key="2">
    <citation type="journal article" date="2016" name="Int. J. Syst. Evol. Microbiol.">
        <title>Lawsonella clevelandensis gen. nov., sp. nov., a new member of the suborder Corynebacterineae isolated from human abscesses.</title>
        <authorList>
            <person name="Bell M.E."/>
            <person name="Bernard K.A."/>
            <person name="Harrington S.M."/>
            <person name="Patel N.B."/>
            <person name="Tucker T.A."/>
            <person name="Metcalfe M.G."/>
            <person name="McQuiston J.R."/>
        </authorList>
    </citation>
    <scope>NUCLEOTIDE SEQUENCE</scope>
    <source>
        <strain evidence="7">X1698</strain>
    </source>
</reference>
<feature type="compositionally biased region" description="Basic residues" evidence="6">
    <location>
        <begin position="1"/>
        <end position="19"/>
    </location>
</feature>
<sequence length="55" mass="6088">MATPKFRKSRANTHSRRSQWKADNAALDNVKIDGQATAVPRRLVKAAKLGLVDLD</sequence>
<reference evidence="7 9" key="1">
    <citation type="journal article" date="2015" name="Genome Announc.">
        <title>Complete Genome Sequences for Two Strains of a Novel Fastidious, Partially Acid-Fast, Gram-Positive Corynebacterineae Bacterium, Derived from Human Clinical Samples.</title>
        <authorList>
            <person name="Nicholson A.C."/>
            <person name="Bell M."/>
            <person name="Humrighouse B.W."/>
            <person name="McQuiston J.R."/>
        </authorList>
    </citation>
    <scope>NUCLEOTIDE SEQUENCE [LARGE SCALE GENOMIC DNA]</scope>
    <source>
        <strain evidence="7 9">X1698</strain>
    </source>
</reference>
<accession>A0A0M5KZG9</accession>
<gene>
    <name evidence="5 8" type="primary">rpmF</name>
    <name evidence="7" type="ORF">AL705_02205</name>
    <name evidence="8" type="ORF">LC603019_00457</name>
</gene>
<dbReference type="OrthoDB" id="9807363at2"/>
<keyword evidence="2 5" id="KW-0689">Ribosomal protein</keyword>
<dbReference type="GeneID" id="84894442"/>
<evidence type="ECO:0000256" key="4">
    <source>
        <dbReference type="ARBA" id="ARBA00035178"/>
    </source>
</evidence>
<dbReference type="GO" id="GO:0006412">
    <property type="term" value="P:translation"/>
    <property type="evidence" value="ECO:0007669"/>
    <property type="project" value="UniProtKB-UniRule"/>
</dbReference>
<evidence type="ECO:0000313" key="9">
    <source>
        <dbReference type="Proteomes" id="UP000068137"/>
    </source>
</evidence>
<dbReference type="EMBL" id="LR584267">
    <property type="protein sequence ID" value="VHO00079.1"/>
    <property type="molecule type" value="Genomic_DNA"/>
</dbReference>
<evidence type="ECO:0000313" key="8">
    <source>
        <dbReference type="EMBL" id="VHO00079.1"/>
    </source>
</evidence>
<dbReference type="Pfam" id="PF01783">
    <property type="entry name" value="Ribosomal_L32p"/>
    <property type="match status" value="1"/>
</dbReference>
<evidence type="ECO:0000256" key="5">
    <source>
        <dbReference type="HAMAP-Rule" id="MF_00340"/>
    </source>
</evidence>
<reference evidence="8 10" key="3">
    <citation type="submission" date="2019-04" db="EMBL/GenBank/DDBJ databases">
        <authorList>
            <person name="Seth-Smith MB H."/>
            <person name="Seth-Smith H."/>
        </authorList>
    </citation>
    <scope>NUCLEOTIDE SEQUENCE [LARGE SCALE GENOMIC DNA]</scope>
    <source>
        <strain evidence="8">USB-603019</strain>
    </source>
</reference>
<dbReference type="KEGG" id="cbq:AL705_02205"/>
<dbReference type="GO" id="GO:0015934">
    <property type="term" value="C:large ribosomal subunit"/>
    <property type="evidence" value="ECO:0007669"/>
    <property type="project" value="InterPro"/>
</dbReference>
<evidence type="ECO:0000256" key="3">
    <source>
        <dbReference type="ARBA" id="ARBA00023274"/>
    </source>
</evidence>
<dbReference type="EMBL" id="CP012390">
    <property type="protein sequence ID" value="ALE18692.1"/>
    <property type="molecule type" value="Genomic_DNA"/>
</dbReference>
<dbReference type="NCBIfam" id="TIGR01031">
    <property type="entry name" value="rpmF_bact"/>
    <property type="match status" value="1"/>
</dbReference>
<dbReference type="HAMAP" id="MF_00340">
    <property type="entry name" value="Ribosomal_bL32"/>
    <property type="match status" value="1"/>
</dbReference>
<dbReference type="GO" id="GO:0003735">
    <property type="term" value="F:structural constituent of ribosome"/>
    <property type="evidence" value="ECO:0007669"/>
    <property type="project" value="InterPro"/>
</dbReference>
<dbReference type="STRING" id="1528099.AL705_02205"/>
<evidence type="ECO:0000313" key="10">
    <source>
        <dbReference type="Proteomes" id="UP000324288"/>
    </source>
</evidence>
<dbReference type="AlphaFoldDB" id="A0A0M5KZG9"/>
<dbReference type="RefSeq" id="WP_053961623.1">
    <property type="nucleotide sequence ID" value="NZ_CAJPTR010000015.1"/>
</dbReference>
<dbReference type="InterPro" id="IPR002677">
    <property type="entry name" value="Ribosomal_bL32"/>
</dbReference>
<evidence type="ECO:0000256" key="1">
    <source>
        <dbReference type="ARBA" id="ARBA00008560"/>
    </source>
</evidence>
<proteinExistence type="inferred from homology"/>
<dbReference type="Proteomes" id="UP000068137">
    <property type="component" value="Chromosome"/>
</dbReference>
<keyword evidence="3 5" id="KW-0687">Ribonucleoprotein</keyword>
<evidence type="ECO:0000256" key="2">
    <source>
        <dbReference type="ARBA" id="ARBA00022980"/>
    </source>
</evidence>
<protein>
    <recommendedName>
        <fullName evidence="4 5">Large ribosomal subunit protein bL32</fullName>
    </recommendedName>
</protein>
<name>A0A0M5KZG9_9ACTN</name>
<keyword evidence="10" id="KW-1185">Reference proteome</keyword>
<dbReference type="PATRIC" id="fig|1528099.3.peg.455"/>
<organism evidence="7 9">
    <name type="scientific">Lawsonella clevelandensis</name>
    <dbReference type="NCBI Taxonomy" id="1528099"/>
    <lineage>
        <taxon>Bacteria</taxon>
        <taxon>Bacillati</taxon>
        <taxon>Actinomycetota</taxon>
        <taxon>Actinomycetes</taxon>
        <taxon>Mycobacteriales</taxon>
        <taxon>Lawsonellaceae</taxon>
        <taxon>Lawsonella</taxon>
    </lineage>
</organism>